<proteinExistence type="predicted"/>
<dbReference type="EMBL" id="MLHQ01000021">
    <property type="protein sequence ID" value="OOF58036.1"/>
    <property type="molecule type" value="Genomic_DNA"/>
</dbReference>
<dbReference type="STRING" id="1907939.BKL49_08085"/>
<accession>A0A1V3JMG2</accession>
<reference evidence="1 2" key="1">
    <citation type="submission" date="2016-10" db="EMBL/GenBank/DDBJ databases">
        <title>Rodentibacter gen. nov. and new species.</title>
        <authorList>
            <person name="Christensen H."/>
        </authorList>
    </citation>
    <scope>NUCLEOTIDE SEQUENCE [LARGE SCALE GENOMIC DNA]</scope>
    <source>
        <strain evidence="1 2">Ac151</strain>
    </source>
</reference>
<protein>
    <recommendedName>
        <fullName evidence="3">Methyltransferase type 11</fullName>
    </recommendedName>
</protein>
<organism evidence="1 2">
    <name type="scientific">Rodentibacter myodis</name>
    <dbReference type="NCBI Taxonomy" id="1907939"/>
    <lineage>
        <taxon>Bacteria</taxon>
        <taxon>Pseudomonadati</taxon>
        <taxon>Pseudomonadota</taxon>
        <taxon>Gammaproteobacteria</taxon>
        <taxon>Pasteurellales</taxon>
        <taxon>Pasteurellaceae</taxon>
        <taxon>Rodentibacter</taxon>
    </lineage>
</organism>
<name>A0A1V3JMG2_9PAST</name>
<dbReference type="RefSeq" id="WP_077424358.1">
    <property type="nucleotide sequence ID" value="NZ_MLHQ01000021.1"/>
</dbReference>
<dbReference type="Gene3D" id="3.40.50.2000">
    <property type="entry name" value="Glycogen Phosphorylase B"/>
    <property type="match status" value="1"/>
</dbReference>
<comment type="caution">
    <text evidence="1">The sequence shown here is derived from an EMBL/GenBank/DDBJ whole genome shotgun (WGS) entry which is preliminary data.</text>
</comment>
<dbReference type="SUPFAM" id="SSF53756">
    <property type="entry name" value="UDP-Glycosyltransferase/glycogen phosphorylase"/>
    <property type="match status" value="1"/>
</dbReference>
<sequence length="514" mass="59708">MKEKNLALRLCADEFVQENIKKEFLDDLEIVPWKKEHGAKNRLNFVKENSLDVLFVGSDIFYSDEAILCWSRVLKNKSLLVLEATLERKIEQIVLEFASIFTFVPNKNKDVWILLKNVKQDSDQVYNRLRQSVTEKQSLEATLTAVKNYEMLAPNHSLSFFVRHKLKAQGASSYDIWKNYAGRIPINLGPLYQALGFLLDGDYQRGFKEREILLGNAHARRTKVPPKEEWLPKRWKGESLADKTMVVWSEFGLGDEIMFAQLAHYLKTQGATTVWMVQNPILSLAKSHPDIDRVISIDEVENLGEFDYWAYPHEILAYVEIPFRDLPKRLPYLFAPTEKIADSAYLFRDSDNLKVGIVWRGDPTHENDRLRSIHNLDYIERLFNLKGIDWYCVQKACNEEETALLEKYTIPNVAKDSRDFLDTAAMLKNLDLLVAVDTSVAHVAGALGVPTFLMLPYITDWRWGMTEKTNMWYNNMISFRNNWASTEWNNVITEISRALEERIKLKKNERVIDN</sequence>
<evidence type="ECO:0000313" key="2">
    <source>
        <dbReference type="Proteomes" id="UP000188602"/>
    </source>
</evidence>
<dbReference type="Proteomes" id="UP000188602">
    <property type="component" value="Unassembled WGS sequence"/>
</dbReference>
<gene>
    <name evidence="1" type="ORF">BKL49_08085</name>
</gene>
<keyword evidence="2" id="KW-1185">Reference proteome</keyword>
<evidence type="ECO:0000313" key="1">
    <source>
        <dbReference type="EMBL" id="OOF58036.1"/>
    </source>
</evidence>
<dbReference type="OrthoDB" id="238183at2"/>
<dbReference type="AlphaFoldDB" id="A0A1V3JMG2"/>
<evidence type="ECO:0008006" key="3">
    <source>
        <dbReference type="Google" id="ProtNLM"/>
    </source>
</evidence>